<dbReference type="EC" id="2.7.7.65" evidence="1"/>
<dbReference type="Pfam" id="PF00990">
    <property type="entry name" value="GGDEF"/>
    <property type="match status" value="1"/>
</dbReference>
<feature type="transmembrane region" description="Helical" evidence="2">
    <location>
        <begin position="172"/>
        <end position="193"/>
    </location>
</feature>
<organism evidence="4 5">
    <name type="scientific">Vibrio amylolyticus</name>
    <dbReference type="NCBI Taxonomy" id="2847292"/>
    <lineage>
        <taxon>Bacteria</taxon>
        <taxon>Pseudomonadati</taxon>
        <taxon>Pseudomonadota</taxon>
        <taxon>Gammaproteobacteria</taxon>
        <taxon>Vibrionales</taxon>
        <taxon>Vibrionaceae</taxon>
        <taxon>Vibrio</taxon>
    </lineage>
</organism>
<dbReference type="GO" id="GO:0043709">
    <property type="term" value="P:cell adhesion involved in single-species biofilm formation"/>
    <property type="evidence" value="ECO:0007669"/>
    <property type="project" value="TreeGrafter"/>
</dbReference>
<dbReference type="RefSeq" id="WP_248009109.1">
    <property type="nucleotide sequence ID" value="NZ_JAJHVV010000007.1"/>
</dbReference>
<dbReference type="InterPro" id="IPR029787">
    <property type="entry name" value="Nucleotide_cyclase"/>
</dbReference>
<keyword evidence="2" id="KW-1133">Transmembrane helix</keyword>
<comment type="caution">
    <text evidence="4">The sequence shown here is derived from an EMBL/GenBank/DDBJ whole genome shotgun (WGS) entry which is preliminary data.</text>
</comment>
<evidence type="ECO:0000256" key="2">
    <source>
        <dbReference type="SAM" id="Phobius"/>
    </source>
</evidence>
<dbReference type="CDD" id="cd01949">
    <property type="entry name" value="GGDEF"/>
    <property type="match status" value="1"/>
</dbReference>
<feature type="domain" description="GGDEF" evidence="3">
    <location>
        <begin position="228"/>
        <end position="358"/>
    </location>
</feature>
<gene>
    <name evidence="4" type="ORF">KP803_12170</name>
</gene>
<dbReference type="GO" id="GO:0005886">
    <property type="term" value="C:plasma membrane"/>
    <property type="evidence" value="ECO:0007669"/>
    <property type="project" value="TreeGrafter"/>
</dbReference>
<reference evidence="4" key="1">
    <citation type="submission" date="2021-11" db="EMBL/GenBank/DDBJ databases">
        <title>Vibrio ZSDE26 sp. nov. and Vibrio ZSDZ34 sp. nov., isolated from coastal seawater in Qingdao.</title>
        <authorList>
            <person name="Zhang P."/>
        </authorList>
    </citation>
    <scope>NUCLEOTIDE SEQUENCE</scope>
    <source>
        <strain evidence="4">ZSDE26</strain>
    </source>
</reference>
<evidence type="ECO:0000313" key="5">
    <source>
        <dbReference type="Proteomes" id="UP001139559"/>
    </source>
</evidence>
<dbReference type="NCBIfam" id="TIGR00254">
    <property type="entry name" value="GGDEF"/>
    <property type="match status" value="1"/>
</dbReference>
<proteinExistence type="predicted"/>
<dbReference type="Proteomes" id="UP001139559">
    <property type="component" value="Unassembled WGS sequence"/>
</dbReference>
<sequence length="358" mass="41856">MKTFLSRSKTLLIVLSIILIIANFYLLSSTRDLTKSYTNQQNQATWFLFQLMKEFSELRSVSPYMLEGEKEFERTWLKYELTWSRFDILLYNQESHQFMALKGAQAFFELLFSRFKKVEEHLEQATDIERLSAVNRDFDLIYNEMVTFINENYRLKNPLHKKRIEQAQQLAYIQYLLMMLLFSCIALVSYIFYKESKQHKKLAYTDTLTGIPNRFSLFESLEESRKESAFTLFLLDLNGFKSVNDSFGHQAGDEALSQIAWRLTNMILIDQYKAYRMGGDEFAIILRSNLPDDIHNIISQIEACFEETIQLEGGYNVRLGCSVGTSSYPDDTMEISQLISIADHNMYKMKKTDKKGAS</sequence>
<evidence type="ECO:0000259" key="3">
    <source>
        <dbReference type="PROSITE" id="PS50887"/>
    </source>
</evidence>
<dbReference type="Gene3D" id="3.30.70.270">
    <property type="match status" value="1"/>
</dbReference>
<dbReference type="PANTHER" id="PTHR45138">
    <property type="entry name" value="REGULATORY COMPONENTS OF SENSORY TRANSDUCTION SYSTEM"/>
    <property type="match status" value="1"/>
</dbReference>
<name>A0A9X1XIT3_9VIBR</name>
<dbReference type="InterPro" id="IPR050469">
    <property type="entry name" value="Diguanylate_Cyclase"/>
</dbReference>
<dbReference type="EMBL" id="JAJHVV010000007">
    <property type="protein sequence ID" value="MCK6264027.1"/>
    <property type="molecule type" value="Genomic_DNA"/>
</dbReference>
<keyword evidence="2" id="KW-0472">Membrane</keyword>
<protein>
    <recommendedName>
        <fullName evidence="1">diguanylate cyclase</fullName>
        <ecNumber evidence="1">2.7.7.65</ecNumber>
    </recommendedName>
</protein>
<accession>A0A9X1XIT3</accession>
<keyword evidence="2" id="KW-0812">Transmembrane</keyword>
<dbReference type="GO" id="GO:1902201">
    <property type="term" value="P:negative regulation of bacterial-type flagellum-dependent cell motility"/>
    <property type="evidence" value="ECO:0007669"/>
    <property type="project" value="TreeGrafter"/>
</dbReference>
<dbReference type="InterPro" id="IPR043128">
    <property type="entry name" value="Rev_trsase/Diguanyl_cyclase"/>
</dbReference>
<dbReference type="SMART" id="SM00267">
    <property type="entry name" value="GGDEF"/>
    <property type="match status" value="1"/>
</dbReference>
<dbReference type="PANTHER" id="PTHR45138:SF6">
    <property type="entry name" value="DIGUANYLATE CYCLASE DGCN"/>
    <property type="match status" value="1"/>
</dbReference>
<evidence type="ECO:0000256" key="1">
    <source>
        <dbReference type="ARBA" id="ARBA00012528"/>
    </source>
</evidence>
<dbReference type="PROSITE" id="PS50887">
    <property type="entry name" value="GGDEF"/>
    <property type="match status" value="1"/>
</dbReference>
<keyword evidence="5" id="KW-1185">Reference proteome</keyword>
<dbReference type="SUPFAM" id="SSF55073">
    <property type="entry name" value="Nucleotide cyclase"/>
    <property type="match status" value="1"/>
</dbReference>
<dbReference type="AlphaFoldDB" id="A0A9X1XIT3"/>
<dbReference type="InterPro" id="IPR000160">
    <property type="entry name" value="GGDEF_dom"/>
</dbReference>
<dbReference type="GO" id="GO:0052621">
    <property type="term" value="F:diguanylate cyclase activity"/>
    <property type="evidence" value="ECO:0007669"/>
    <property type="project" value="UniProtKB-EC"/>
</dbReference>
<evidence type="ECO:0000313" key="4">
    <source>
        <dbReference type="EMBL" id="MCK6264027.1"/>
    </source>
</evidence>